<evidence type="ECO:0000256" key="5">
    <source>
        <dbReference type="RuleBase" id="RU364132"/>
    </source>
</evidence>
<comment type="caution">
    <text evidence="6">The sequence shown here is derived from an EMBL/GenBank/DDBJ whole genome shotgun (WGS) entry which is preliminary data.</text>
</comment>
<evidence type="ECO:0000256" key="4">
    <source>
        <dbReference type="ARBA" id="ARBA00023242"/>
    </source>
</evidence>
<dbReference type="GO" id="GO:0005634">
    <property type="term" value="C:nucleus"/>
    <property type="evidence" value="ECO:0007669"/>
    <property type="project" value="UniProtKB-SubCell"/>
</dbReference>
<evidence type="ECO:0000256" key="1">
    <source>
        <dbReference type="ARBA" id="ARBA00004123"/>
    </source>
</evidence>
<keyword evidence="7" id="KW-1185">Reference proteome</keyword>
<dbReference type="OrthoDB" id="28455at2759"/>
<evidence type="ECO:0000256" key="3">
    <source>
        <dbReference type="ARBA" id="ARBA00022517"/>
    </source>
</evidence>
<protein>
    <recommendedName>
        <fullName evidence="5">Ribosome biogenesis regulatory protein</fullName>
    </recommendedName>
</protein>
<dbReference type="EMBL" id="BGPR01009490">
    <property type="protein sequence ID" value="GBN40350.1"/>
    <property type="molecule type" value="Genomic_DNA"/>
</dbReference>
<sequence length="102" mass="12052">MQVVAHLPEPITVVPHEKSEWESKYGCHGINNEKVWVKEIPDNDVIVDPNEDYFRKEKEKKERIAKNEFQRLRNITFSSKMKAITIFECSRDHKHITGSLCR</sequence>
<accession>A0A4Y2NP66</accession>
<dbReference type="Proteomes" id="UP000499080">
    <property type="component" value="Unassembled WGS sequence"/>
</dbReference>
<dbReference type="GO" id="GO:0042254">
    <property type="term" value="P:ribosome biogenesis"/>
    <property type="evidence" value="ECO:0007669"/>
    <property type="project" value="UniProtKB-KW"/>
</dbReference>
<gene>
    <name evidence="6" type="ORF">AVEN_65687_1</name>
</gene>
<reference evidence="6 7" key="1">
    <citation type="journal article" date="2019" name="Sci. Rep.">
        <title>Orb-weaving spider Araneus ventricosus genome elucidates the spidroin gene catalogue.</title>
        <authorList>
            <person name="Kono N."/>
            <person name="Nakamura H."/>
            <person name="Ohtoshi R."/>
            <person name="Moran D.A.P."/>
            <person name="Shinohara A."/>
            <person name="Yoshida Y."/>
            <person name="Fujiwara M."/>
            <person name="Mori M."/>
            <person name="Tomita M."/>
            <person name="Arakawa K."/>
        </authorList>
    </citation>
    <scope>NUCLEOTIDE SEQUENCE [LARGE SCALE GENOMIC DNA]</scope>
</reference>
<comment type="subcellular location">
    <subcellularLocation>
        <location evidence="1 5">Nucleus</location>
    </subcellularLocation>
</comment>
<dbReference type="AlphaFoldDB" id="A0A4Y2NP66"/>
<evidence type="ECO:0000256" key="2">
    <source>
        <dbReference type="ARBA" id="ARBA00010077"/>
    </source>
</evidence>
<keyword evidence="3 5" id="KW-0690">Ribosome biogenesis</keyword>
<dbReference type="InterPro" id="IPR007023">
    <property type="entry name" value="Ribosom_reg"/>
</dbReference>
<comment type="function">
    <text evidence="5">Involved in ribosomal large subunit assembly.</text>
</comment>
<name>A0A4Y2NP66_ARAVE</name>
<dbReference type="Pfam" id="PF04939">
    <property type="entry name" value="RRS1"/>
    <property type="match status" value="1"/>
</dbReference>
<comment type="similarity">
    <text evidence="2 5">Belongs to the RRS1 family.</text>
</comment>
<keyword evidence="4 5" id="KW-0539">Nucleus</keyword>
<proteinExistence type="inferred from homology"/>
<evidence type="ECO:0000313" key="6">
    <source>
        <dbReference type="EMBL" id="GBN40350.1"/>
    </source>
</evidence>
<evidence type="ECO:0000313" key="7">
    <source>
        <dbReference type="Proteomes" id="UP000499080"/>
    </source>
</evidence>
<organism evidence="6 7">
    <name type="scientific">Araneus ventricosus</name>
    <name type="common">Orbweaver spider</name>
    <name type="synonym">Epeira ventricosa</name>
    <dbReference type="NCBI Taxonomy" id="182803"/>
    <lineage>
        <taxon>Eukaryota</taxon>
        <taxon>Metazoa</taxon>
        <taxon>Ecdysozoa</taxon>
        <taxon>Arthropoda</taxon>
        <taxon>Chelicerata</taxon>
        <taxon>Arachnida</taxon>
        <taxon>Araneae</taxon>
        <taxon>Araneomorphae</taxon>
        <taxon>Entelegynae</taxon>
        <taxon>Araneoidea</taxon>
        <taxon>Araneidae</taxon>
        <taxon>Araneus</taxon>
    </lineage>
</organism>